<dbReference type="RefSeq" id="WP_014259330.1">
    <property type="nucleotide sequence ID" value="NC_016629.1"/>
</dbReference>
<keyword evidence="9" id="KW-0808">Transferase</keyword>
<keyword evidence="9" id="KW-0418">Kinase</keyword>
<protein>
    <recommendedName>
        <fullName evidence="2">histidine kinase</fullName>
        <ecNumber evidence="2">2.7.13.3</ecNumber>
    </recommendedName>
</protein>
<feature type="domain" description="PAC" evidence="8">
    <location>
        <begin position="252"/>
        <end position="304"/>
    </location>
</feature>
<dbReference type="KEGG" id="daf:Desaf_1187"/>
<dbReference type="InterPro" id="IPR001610">
    <property type="entry name" value="PAC"/>
</dbReference>
<dbReference type="PANTHER" id="PTHR43547">
    <property type="entry name" value="TWO-COMPONENT HISTIDINE KINASE"/>
    <property type="match status" value="1"/>
</dbReference>
<feature type="domain" description="Histidine kinase" evidence="6">
    <location>
        <begin position="433"/>
        <end position="648"/>
    </location>
</feature>
<feature type="modified residue" description="4-aspartylphosphate" evidence="4">
    <location>
        <position position="55"/>
    </location>
</feature>
<evidence type="ECO:0000259" key="7">
    <source>
        <dbReference type="PROSITE" id="PS50110"/>
    </source>
</evidence>
<dbReference type="Gene3D" id="3.30.565.10">
    <property type="entry name" value="Histidine kinase-like ATPase, C-terminal domain"/>
    <property type="match status" value="1"/>
</dbReference>
<dbReference type="SMART" id="SM00086">
    <property type="entry name" value="PAC"/>
    <property type="match status" value="2"/>
</dbReference>
<evidence type="ECO:0000256" key="3">
    <source>
        <dbReference type="ARBA" id="ARBA00022553"/>
    </source>
</evidence>
<feature type="domain" description="Response regulatory" evidence="7">
    <location>
        <begin position="6"/>
        <end position="120"/>
    </location>
</feature>
<dbReference type="GO" id="GO:0000155">
    <property type="term" value="F:phosphorelay sensor kinase activity"/>
    <property type="evidence" value="ECO:0007669"/>
    <property type="project" value="TreeGrafter"/>
</dbReference>
<dbReference type="InterPro" id="IPR005467">
    <property type="entry name" value="His_kinase_dom"/>
</dbReference>
<evidence type="ECO:0000256" key="4">
    <source>
        <dbReference type="PROSITE-ProRule" id="PRU00169"/>
    </source>
</evidence>
<dbReference type="InterPro" id="IPR013656">
    <property type="entry name" value="PAS_4"/>
</dbReference>
<dbReference type="SMART" id="SM00448">
    <property type="entry name" value="REC"/>
    <property type="match status" value="1"/>
</dbReference>
<dbReference type="InterPro" id="IPR036890">
    <property type="entry name" value="HATPase_C_sf"/>
</dbReference>
<dbReference type="InterPro" id="IPR011006">
    <property type="entry name" value="CheY-like_superfamily"/>
</dbReference>
<dbReference type="PROSITE" id="PS50113">
    <property type="entry name" value="PAC"/>
    <property type="match status" value="2"/>
</dbReference>
<keyword evidence="5" id="KW-0175">Coiled coil</keyword>
<evidence type="ECO:0000256" key="5">
    <source>
        <dbReference type="SAM" id="Coils"/>
    </source>
</evidence>
<dbReference type="eggNOG" id="COG2204">
    <property type="taxonomic scope" value="Bacteria"/>
</dbReference>
<dbReference type="Pfam" id="PF08448">
    <property type="entry name" value="PAS_4"/>
    <property type="match status" value="2"/>
</dbReference>
<comment type="catalytic activity">
    <reaction evidence="1">
        <text>ATP + protein L-histidine = ADP + protein N-phospho-L-histidine.</text>
        <dbReference type="EC" id="2.7.13.3"/>
    </reaction>
</comment>
<dbReference type="PANTHER" id="PTHR43547:SF2">
    <property type="entry name" value="HYBRID SIGNAL TRANSDUCTION HISTIDINE KINASE C"/>
    <property type="match status" value="1"/>
</dbReference>
<dbReference type="AlphaFoldDB" id="F3YXT3"/>
<accession>F3YXT3</accession>
<dbReference type="Pfam" id="PF00072">
    <property type="entry name" value="Response_reg"/>
    <property type="match status" value="1"/>
</dbReference>
<reference evidence="9 10" key="1">
    <citation type="journal article" date="2011" name="J. Bacteriol.">
        <title>Genome sequence of the mercury-methylating and pleomorphic Desulfovibrio africanus Strain Walvis Bay.</title>
        <authorList>
            <person name="Brown S.D."/>
            <person name="Wall J.D."/>
            <person name="Kucken A.M."/>
            <person name="Gilmour C.C."/>
            <person name="Podar M."/>
            <person name="Brandt C.C."/>
            <person name="Teshima H."/>
            <person name="Detter J.C."/>
            <person name="Han C.S."/>
            <person name="Land M.L."/>
            <person name="Lucas S."/>
            <person name="Han J."/>
            <person name="Pennacchio L."/>
            <person name="Nolan M."/>
            <person name="Pitluck S."/>
            <person name="Woyke T."/>
            <person name="Goodwin L."/>
            <person name="Palumbo A.V."/>
            <person name="Elias D.A."/>
        </authorList>
    </citation>
    <scope>NUCLEOTIDE SEQUENCE [LARGE SCALE GENOMIC DNA]</scope>
    <source>
        <strain evidence="9 10">Walvis Bay</strain>
    </source>
</reference>
<dbReference type="Pfam" id="PF02518">
    <property type="entry name" value="HATPase_c"/>
    <property type="match status" value="1"/>
</dbReference>
<dbReference type="PRINTS" id="PR00344">
    <property type="entry name" value="BCTRLSENSOR"/>
</dbReference>
<organism evidence="9 10">
    <name type="scientific">Desulfocurvibacter africanus subsp. africanus str. Walvis Bay</name>
    <dbReference type="NCBI Taxonomy" id="690850"/>
    <lineage>
        <taxon>Bacteria</taxon>
        <taxon>Pseudomonadati</taxon>
        <taxon>Thermodesulfobacteriota</taxon>
        <taxon>Desulfovibrionia</taxon>
        <taxon>Desulfovibrionales</taxon>
        <taxon>Desulfovibrionaceae</taxon>
        <taxon>Desulfocurvibacter</taxon>
    </lineage>
</organism>
<evidence type="ECO:0000256" key="2">
    <source>
        <dbReference type="ARBA" id="ARBA00012438"/>
    </source>
</evidence>
<dbReference type="InterPro" id="IPR003594">
    <property type="entry name" value="HATPase_dom"/>
</dbReference>
<feature type="domain" description="PAC" evidence="8">
    <location>
        <begin position="374"/>
        <end position="426"/>
    </location>
</feature>
<dbReference type="Gene3D" id="3.30.450.20">
    <property type="entry name" value="PAS domain"/>
    <property type="match status" value="2"/>
</dbReference>
<evidence type="ECO:0000259" key="6">
    <source>
        <dbReference type="PROSITE" id="PS50109"/>
    </source>
</evidence>
<dbReference type="PROSITE" id="PS50109">
    <property type="entry name" value="HIS_KIN"/>
    <property type="match status" value="1"/>
</dbReference>
<evidence type="ECO:0000259" key="8">
    <source>
        <dbReference type="PROSITE" id="PS50113"/>
    </source>
</evidence>
<dbReference type="InterPro" id="IPR035965">
    <property type="entry name" value="PAS-like_dom_sf"/>
</dbReference>
<dbReference type="PROSITE" id="PS50110">
    <property type="entry name" value="RESPONSE_REGULATORY"/>
    <property type="match status" value="1"/>
</dbReference>
<dbReference type="EC" id="2.7.13.3" evidence="2"/>
<dbReference type="InterPro" id="IPR000014">
    <property type="entry name" value="PAS"/>
</dbReference>
<dbReference type="HOGENOM" id="CLU_000445_114_72_7"/>
<evidence type="ECO:0000313" key="9">
    <source>
        <dbReference type="EMBL" id="EGJ49527.1"/>
    </source>
</evidence>
<dbReference type="InterPro" id="IPR004358">
    <property type="entry name" value="Sig_transdc_His_kin-like_C"/>
</dbReference>
<evidence type="ECO:0000256" key="1">
    <source>
        <dbReference type="ARBA" id="ARBA00000085"/>
    </source>
</evidence>
<dbReference type="Gene3D" id="3.40.50.2300">
    <property type="match status" value="1"/>
</dbReference>
<dbReference type="SUPFAM" id="SSF55874">
    <property type="entry name" value="ATPase domain of HSP90 chaperone/DNA topoisomerase II/histidine kinase"/>
    <property type="match status" value="1"/>
</dbReference>
<gene>
    <name evidence="9" type="ORF">Desaf_1187</name>
</gene>
<dbReference type="SUPFAM" id="SSF55785">
    <property type="entry name" value="PYP-like sensor domain (PAS domain)"/>
    <property type="match status" value="2"/>
</dbReference>
<dbReference type="InterPro" id="IPR000700">
    <property type="entry name" value="PAS-assoc_C"/>
</dbReference>
<dbReference type="SMART" id="SM00387">
    <property type="entry name" value="HATPase_c"/>
    <property type="match status" value="1"/>
</dbReference>
<dbReference type="eggNOG" id="COG4191">
    <property type="taxonomic scope" value="Bacteria"/>
</dbReference>
<sequence length="667" mass="73411">MAMNMKLLLIDDEEGIRRMLGMSLADLGYDVHTAADGQEGLKLFDWLAPDIVLLDIKMPGMDGIEVLRNIKARKIDAEVIMISGHGDLDLAIKSLQLDAVDFVTKPIRDEILQIALKRARDKLSMRREIKANTDNLERLVAEKSARVVELERQVAVGQVVESLTEAMSALAGDIGNAANAGGEAGQAPGPFNEIPCFVSVHNRYLEIVATNRLYRERLGDKVGCNSWEVYSGRLGRGNGCPVWMAIETGKGQRRRELLVDRNGQEIPAIVHTAPITGRDGRVEFVLEFSVDVTEVKRLQDELRTAQQKYQEIFDASPAFISVHGLDFRIREANRMFRECFGAGVGERCFEAYKHRDRPCTECLVHKTVKEGHTVETETVVTDREGQPINVLIRTSPIRDEKGDIVEVMEMATDITQLRQLQDHLSNLGLMIGSMSHGVKGLLTALDGGVYKVERGLAKGDQAKVVEGWGVVTSMVGRIKKLVLDILYYAKSRHLNHESVEVAGFAQSLAEIVGPKAERQGLSFGLDLAGSLGAFEIDEVALSSAMVNFLENAMDACTSDAAKAGHKVVLRARADAEAVYFEINDNGIGMDRETREKMFTLFFSSKGAKGTGLGTYISGRIIAQHGGRVRVESTLGQGTTIHVAVPRFKADIRPMDPAERQIAREACQ</sequence>
<dbReference type="InterPro" id="IPR001789">
    <property type="entry name" value="Sig_transdc_resp-reg_receiver"/>
</dbReference>
<dbReference type="STRING" id="690850.Desaf_1187"/>
<keyword evidence="3 4" id="KW-0597">Phosphoprotein</keyword>
<dbReference type="CDD" id="cd00075">
    <property type="entry name" value="HATPase"/>
    <property type="match status" value="1"/>
</dbReference>
<evidence type="ECO:0000313" key="10">
    <source>
        <dbReference type="Proteomes" id="UP000007844"/>
    </source>
</evidence>
<feature type="coiled-coil region" evidence="5">
    <location>
        <begin position="126"/>
        <end position="153"/>
    </location>
</feature>
<name>F3YXT3_DESAF</name>
<dbReference type="SUPFAM" id="SSF52172">
    <property type="entry name" value="CheY-like"/>
    <property type="match status" value="1"/>
</dbReference>
<dbReference type="NCBIfam" id="TIGR00229">
    <property type="entry name" value="sensory_box"/>
    <property type="match status" value="1"/>
</dbReference>
<keyword evidence="10" id="KW-1185">Reference proteome</keyword>
<dbReference type="Proteomes" id="UP000007844">
    <property type="component" value="Chromosome"/>
</dbReference>
<dbReference type="EMBL" id="CP003221">
    <property type="protein sequence ID" value="EGJ49527.1"/>
    <property type="molecule type" value="Genomic_DNA"/>
</dbReference>
<proteinExistence type="predicted"/>